<dbReference type="InterPro" id="IPR003669">
    <property type="entry name" value="Thymidylate_synthase_ThyX"/>
</dbReference>
<protein>
    <submittedName>
        <fullName evidence="1">Flavin-dependent thymidylate synthase</fullName>
    </submittedName>
</protein>
<dbReference type="InterPro" id="IPR036098">
    <property type="entry name" value="Thymidylate_synthase_ThyX_sf"/>
</dbReference>
<gene>
    <name evidence="1" type="primary">thyX</name>
    <name evidence="1" type="ORF">Dxin01_00151</name>
</gene>
<sequence length="327" mass="37572">MNVTLLQGTSDPLRLAYTQTRGTTTSKGFAAVWNEPHKFFPKAVREERRAMQDEFNRRAAVGEATRSPYTQEDIRKLDKREMTRLTQDALAANHWSVARGIKFTFAFEVSRSTGRQMLRHIVDVNWEEMSQRYVKLLNPAWLLDFEDGLLRGDSYQYTPIEREAYLEKSVSLAAQVFEFPPSWNRMGAERRLSWLRVRAAEVNQYLEELAQGIPAEDARENLPNCTKTQMIGTFGFEAIHNLMGKRLCTRAQEPFRDVAKAMRKEIVAQHPWLGAYMVPHCMPMMVCPEGRPDGCRLLFENGGQVLRQAQAAEAIKLYKKHLTASPE</sequence>
<name>A0ABP9V564_9DEIO</name>
<evidence type="ECO:0000313" key="1">
    <source>
        <dbReference type="EMBL" id="GAA5500430.1"/>
    </source>
</evidence>
<accession>A0ABP9V564</accession>
<comment type="caution">
    <text evidence="1">The sequence shown here is derived from an EMBL/GenBank/DDBJ whole genome shotgun (WGS) entry which is preliminary data.</text>
</comment>
<dbReference type="SUPFAM" id="SSF69796">
    <property type="entry name" value="Thymidylate synthase-complementing protein Thy1"/>
    <property type="match status" value="1"/>
</dbReference>
<dbReference type="CDD" id="cd20175">
    <property type="entry name" value="ThyX"/>
    <property type="match status" value="1"/>
</dbReference>
<evidence type="ECO:0000313" key="2">
    <source>
        <dbReference type="Proteomes" id="UP001458946"/>
    </source>
</evidence>
<dbReference type="Gene3D" id="3.30.1360.170">
    <property type="match status" value="1"/>
</dbReference>
<organism evidence="1 2">
    <name type="scientific">Deinococcus xinjiangensis</name>
    <dbReference type="NCBI Taxonomy" id="457454"/>
    <lineage>
        <taxon>Bacteria</taxon>
        <taxon>Thermotogati</taxon>
        <taxon>Deinococcota</taxon>
        <taxon>Deinococci</taxon>
        <taxon>Deinococcales</taxon>
        <taxon>Deinococcaceae</taxon>
        <taxon>Deinococcus</taxon>
    </lineage>
</organism>
<dbReference type="RefSeq" id="WP_353540414.1">
    <property type="nucleotide sequence ID" value="NZ_BAABRN010000001.1"/>
</dbReference>
<dbReference type="EMBL" id="BAABRN010000001">
    <property type="protein sequence ID" value="GAA5500430.1"/>
    <property type="molecule type" value="Genomic_DNA"/>
</dbReference>
<dbReference type="PANTHER" id="PTHR34934">
    <property type="entry name" value="FLAVIN-DEPENDENT THYMIDYLATE SYNTHASE"/>
    <property type="match status" value="1"/>
</dbReference>
<keyword evidence="2" id="KW-1185">Reference proteome</keyword>
<reference evidence="1 2" key="1">
    <citation type="submission" date="2024-02" db="EMBL/GenBank/DDBJ databases">
        <title>Deinococcus xinjiangensis NBRC 107630.</title>
        <authorList>
            <person name="Ichikawa N."/>
            <person name="Katano-Makiyama Y."/>
            <person name="Hidaka K."/>
        </authorList>
    </citation>
    <scope>NUCLEOTIDE SEQUENCE [LARGE SCALE GENOMIC DNA]</scope>
    <source>
        <strain evidence="1 2">NBRC 107630</strain>
    </source>
</reference>
<dbReference type="PROSITE" id="PS51331">
    <property type="entry name" value="THYX"/>
    <property type="match status" value="1"/>
</dbReference>
<dbReference type="Pfam" id="PF02511">
    <property type="entry name" value="Thy1"/>
    <property type="match status" value="1"/>
</dbReference>
<dbReference type="Proteomes" id="UP001458946">
    <property type="component" value="Unassembled WGS sequence"/>
</dbReference>
<proteinExistence type="predicted"/>
<dbReference type="PANTHER" id="PTHR34934:SF1">
    <property type="entry name" value="FLAVIN-DEPENDENT THYMIDYLATE SYNTHASE"/>
    <property type="match status" value="1"/>
</dbReference>